<dbReference type="PROSITE" id="PS50262">
    <property type="entry name" value="G_PROTEIN_RECEP_F1_2"/>
    <property type="match status" value="1"/>
</dbReference>
<feature type="domain" description="G-protein coupled receptors family 1 profile" evidence="11">
    <location>
        <begin position="106"/>
        <end position="303"/>
    </location>
</feature>
<feature type="transmembrane region" description="Helical" evidence="10">
    <location>
        <begin position="254"/>
        <end position="274"/>
    </location>
</feature>
<feature type="transmembrane region" description="Helical" evidence="10">
    <location>
        <begin position="477"/>
        <end position="502"/>
    </location>
</feature>
<dbReference type="AlphaFoldDB" id="A0A2T7PC84"/>
<feature type="region of interest" description="Disordered" evidence="9">
    <location>
        <begin position="585"/>
        <end position="610"/>
    </location>
</feature>
<keyword evidence="6 10" id="KW-0472">Membrane</keyword>
<evidence type="ECO:0000256" key="5">
    <source>
        <dbReference type="ARBA" id="ARBA00023040"/>
    </source>
</evidence>
<evidence type="ECO:0000256" key="1">
    <source>
        <dbReference type="ARBA" id="ARBA00004651"/>
    </source>
</evidence>
<dbReference type="Gene3D" id="1.20.1070.10">
    <property type="entry name" value="Rhodopsin 7-helix transmembrane proteins"/>
    <property type="match status" value="3"/>
</dbReference>
<organism evidence="12 13">
    <name type="scientific">Pomacea canaliculata</name>
    <name type="common">Golden apple snail</name>
    <dbReference type="NCBI Taxonomy" id="400727"/>
    <lineage>
        <taxon>Eukaryota</taxon>
        <taxon>Metazoa</taxon>
        <taxon>Spiralia</taxon>
        <taxon>Lophotrochozoa</taxon>
        <taxon>Mollusca</taxon>
        <taxon>Gastropoda</taxon>
        <taxon>Caenogastropoda</taxon>
        <taxon>Architaenioglossa</taxon>
        <taxon>Ampullarioidea</taxon>
        <taxon>Ampullariidae</taxon>
        <taxon>Pomacea</taxon>
    </lineage>
</organism>
<accession>A0A2T7PC84</accession>
<keyword evidence="13" id="KW-1185">Reference proteome</keyword>
<feature type="transmembrane region" description="Helical" evidence="10">
    <location>
        <begin position="773"/>
        <end position="795"/>
    </location>
</feature>
<feature type="transmembrane region" description="Helical" evidence="10">
    <location>
        <begin position="740"/>
        <end position="761"/>
    </location>
</feature>
<evidence type="ECO:0000256" key="9">
    <source>
        <dbReference type="SAM" id="MobiDB-lite"/>
    </source>
</evidence>
<name>A0A2T7PC84_POMCA</name>
<dbReference type="EMBL" id="PZQS01000005">
    <property type="protein sequence ID" value="PVD31025.1"/>
    <property type="molecule type" value="Genomic_DNA"/>
</dbReference>
<keyword evidence="4 10" id="KW-1133">Transmembrane helix</keyword>
<evidence type="ECO:0000313" key="12">
    <source>
        <dbReference type="EMBL" id="PVD31025.1"/>
    </source>
</evidence>
<dbReference type="CDD" id="cd00637">
    <property type="entry name" value="7tm_classA_rhodopsin-like"/>
    <property type="match status" value="3"/>
</dbReference>
<feature type="compositionally biased region" description="Basic and acidic residues" evidence="9">
    <location>
        <begin position="10"/>
        <end position="24"/>
    </location>
</feature>
<dbReference type="InterPro" id="IPR017452">
    <property type="entry name" value="GPCR_Rhodpsn_7TM"/>
</dbReference>
<feature type="transmembrane region" description="Helical" evidence="10">
    <location>
        <begin position="130"/>
        <end position="154"/>
    </location>
</feature>
<dbReference type="SMART" id="SM01381">
    <property type="entry name" value="7TM_GPCR_Srsx"/>
    <property type="match status" value="1"/>
</dbReference>
<proteinExistence type="predicted"/>
<keyword evidence="7" id="KW-0675">Receptor</keyword>
<evidence type="ECO:0000256" key="3">
    <source>
        <dbReference type="ARBA" id="ARBA00022692"/>
    </source>
</evidence>
<evidence type="ECO:0000259" key="11">
    <source>
        <dbReference type="PROSITE" id="PS50262"/>
    </source>
</evidence>
<evidence type="ECO:0000256" key="7">
    <source>
        <dbReference type="ARBA" id="ARBA00023170"/>
    </source>
</evidence>
<sequence length="817" mass="90401">MHRGRTPAARGEDDLKDLQQDRPLDNGKVFSTDCHHRCTVRSRVDIAEQLKKHCVQTTYIELSSDHCVDKTVSNPEPLLSSSMATILDKTLIAAVLLMIGLLVIAVNLLTIVVVLRTPQLRHSDQWQANMYVLSLAVADLLVGAALVWMACLFIPEARAIINSSYVLCISGAIVYTVFISVSHVTMLAIALDRLCYIVYPFFYERFVSDRFTKALIFTIWCSSVIISSTTRVFQKRFLTGDCKIFAGGNAYERIILNISLLFEFFVSGACYIWIACVVRNQKRRIRTMSQVKANISSKENEVLCNDNHAPAEDKQVRPKTSVGISDKHMSAEEAQENVHLQPQTVPTVQDPSNHGDTLQAGPHCQDSSDVEFQSRSHVNGIDHVAAQSVDVDVSLATNSLCLHAGGPETGPVHQSLQVRVSKPPVTCCVPQNDRNSKNSQNVVNTSTTLPAELPYSEKKADRLSLYSNSMEFSLDNALIAAAILLVGLAVMVVNLLTIVVVLRTPQLRHSDQPQANLYVVNLAVADTLAARVHKGNHLDNLVLVGSVRLHLSLAEQVFGSSWWPLRATFGSLSSFAASNVEYAPSCTRRSNHSPQDGYTTDKDNVETPKPRVFATNHRPEAREDPVSCVKCQLELKPVAFFPNGGGNGDASLQVKSVLQDVSGKTLQPDFASPSADHLEVESTKVNILLATEKIEKLTGLASASHVKDPIQARTGSKPFKPPEAQSIPQKDINVKKTTNVAMFVVINLFFTLSWLPLVVYLMFFDTAQEYNDIILDLLIMPTYANSLLNFAVYTWKNTEYRNAYKRLFKNNICCRST</sequence>
<keyword evidence="3 10" id="KW-0812">Transmembrane</keyword>
<dbReference type="PRINTS" id="PR00237">
    <property type="entry name" value="GPCRRHODOPSN"/>
</dbReference>
<dbReference type="Proteomes" id="UP000245119">
    <property type="component" value="Linkage Group LG5"/>
</dbReference>
<feature type="region of interest" description="Disordered" evidence="9">
    <location>
        <begin position="1"/>
        <end position="24"/>
    </location>
</feature>
<dbReference type="InterPro" id="IPR000276">
    <property type="entry name" value="GPCR_Rhodpsn"/>
</dbReference>
<keyword evidence="8" id="KW-0807">Transducer</keyword>
<feature type="compositionally biased region" description="Basic and acidic residues" evidence="9">
    <location>
        <begin position="599"/>
        <end position="609"/>
    </location>
</feature>
<comment type="subcellular location">
    <subcellularLocation>
        <location evidence="1">Cell membrane</location>
        <topology evidence="1">Multi-pass membrane protein</topology>
    </subcellularLocation>
</comment>
<feature type="region of interest" description="Disordered" evidence="9">
    <location>
        <begin position="345"/>
        <end position="373"/>
    </location>
</feature>
<reference evidence="12 13" key="1">
    <citation type="submission" date="2018-04" db="EMBL/GenBank/DDBJ databases">
        <title>The genome of golden apple snail Pomacea canaliculata provides insight into stress tolerance and invasive adaptation.</title>
        <authorList>
            <person name="Liu C."/>
            <person name="Liu B."/>
            <person name="Ren Y."/>
            <person name="Zhang Y."/>
            <person name="Wang H."/>
            <person name="Li S."/>
            <person name="Jiang F."/>
            <person name="Yin L."/>
            <person name="Zhang G."/>
            <person name="Qian W."/>
            <person name="Fan W."/>
        </authorList>
    </citation>
    <scope>NUCLEOTIDE SEQUENCE [LARGE SCALE GENOMIC DNA]</scope>
    <source>
        <strain evidence="12">SZHN2017</strain>
        <tissue evidence="12">Muscle</tissue>
    </source>
</reference>
<gene>
    <name evidence="12" type="ORF">C0Q70_10301</name>
</gene>
<dbReference type="SUPFAM" id="SSF81321">
    <property type="entry name" value="Family A G protein-coupled receptor-like"/>
    <property type="match status" value="2"/>
</dbReference>
<evidence type="ECO:0000256" key="10">
    <source>
        <dbReference type="SAM" id="Phobius"/>
    </source>
</evidence>
<evidence type="ECO:0000256" key="8">
    <source>
        <dbReference type="ARBA" id="ARBA00023224"/>
    </source>
</evidence>
<feature type="compositionally biased region" description="Polar residues" evidence="9">
    <location>
        <begin position="345"/>
        <end position="356"/>
    </location>
</feature>
<evidence type="ECO:0000256" key="4">
    <source>
        <dbReference type="ARBA" id="ARBA00022989"/>
    </source>
</evidence>
<keyword evidence="5" id="KW-0297">G-protein coupled receptor</keyword>
<dbReference type="GO" id="GO:0004930">
    <property type="term" value="F:G protein-coupled receptor activity"/>
    <property type="evidence" value="ECO:0007669"/>
    <property type="project" value="UniProtKB-KW"/>
</dbReference>
<feature type="transmembrane region" description="Helical" evidence="10">
    <location>
        <begin position="166"/>
        <end position="191"/>
    </location>
</feature>
<keyword evidence="2" id="KW-1003">Cell membrane</keyword>
<evidence type="ECO:0000256" key="2">
    <source>
        <dbReference type="ARBA" id="ARBA00022475"/>
    </source>
</evidence>
<protein>
    <recommendedName>
        <fullName evidence="11">G-protein coupled receptors family 1 profile domain-containing protein</fullName>
    </recommendedName>
</protein>
<feature type="transmembrane region" description="Helical" evidence="10">
    <location>
        <begin position="91"/>
        <end position="115"/>
    </location>
</feature>
<evidence type="ECO:0000256" key="6">
    <source>
        <dbReference type="ARBA" id="ARBA00023136"/>
    </source>
</evidence>
<evidence type="ECO:0000313" key="13">
    <source>
        <dbReference type="Proteomes" id="UP000245119"/>
    </source>
</evidence>
<dbReference type="Pfam" id="PF00001">
    <property type="entry name" value="7tm_1"/>
    <property type="match status" value="1"/>
</dbReference>
<comment type="caution">
    <text evidence="12">The sequence shown here is derived from an EMBL/GenBank/DDBJ whole genome shotgun (WGS) entry which is preliminary data.</text>
</comment>
<dbReference type="GO" id="GO:0005886">
    <property type="term" value="C:plasma membrane"/>
    <property type="evidence" value="ECO:0007669"/>
    <property type="project" value="UniProtKB-SubCell"/>
</dbReference>
<dbReference type="PANTHER" id="PTHR24248">
    <property type="entry name" value="ADRENERGIC RECEPTOR-RELATED G-PROTEIN COUPLED RECEPTOR"/>
    <property type="match status" value="1"/>
</dbReference>
<feature type="transmembrane region" description="Helical" evidence="10">
    <location>
        <begin position="211"/>
        <end position="233"/>
    </location>
</feature>
<dbReference type="STRING" id="400727.A0A2T7PC84"/>